<sequence>MSSKDRVLDFLEKNKEDYISGEFMAESLGLSRTAVWKAIKELRNQGYVIEASSKKGYILGTSNDIISESGIIAELSTYSGNGASGKKEKIYNAILSAEGMIHIHETLDSTNKAAKELAIAGATGGTVVIAKSQTLGKGRREHEFFSPEGGIYMSIILTPVMLPSLEPDVITALAGVSVCEAVQDLCGIVPKIKPVNDLFVDGKKICGILTESGTEFDTGTVQWIVIGIGINFDSDINEFPKELQSIAGSLFEPGKSSVTKNRLIAAIICNLSRLGTESTKEVLKAYNDRLICKH</sequence>
<dbReference type="SUPFAM" id="SSF46785">
    <property type="entry name" value="Winged helix' DNA-binding domain"/>
    <property type="match status" value="1"/>
</dbReference>
<dbReference type="GO" id="GO:0009249">
    <property type="term" value="P:protein lipoylation"/>
    <property type="evidence" value="ECO:0007669"/>
    <property type="project" value="UniProtKB-ARBA"/>
</dbReference>
<dbReference type="PANTHER" id="PTHR12835:SF5">
    <property type="entry name" value="BIOTIN--PROTEIN LIGASE"/>
    <property type="match status" value="1"/>
</dbReference>
<dbReference type="InterPro" id="IPR036388">
    <property type="entry name" value="WH-like_DNA-bd_sf"/>
</dbReference>
<keyword evidence="4" id="KW-1185">Reference proteome</keyword>
<keyword evidence="1 3" id="KW-0436">Ligase</keyword>
<dbReference type="GO" id="GO:0005737">
    <property type="term" value="C:cytoplasm"/>
    <property type="evidence" value="ECO:0007669"/>
    <property type="project" value="TreeGrafter"/>
</dbReference>
<dbReference type="Pfam" id="PF03099">
    <property type="entry name" value="BPL_LplA_LipB"/>
    <property type="match status" value="1"/>
</dbReference>
<dbReference type="Gene3D" id="3.30.930.10">
    <property type="entry name" value="Bira Bifunctional Protein, Domain 2"/>
    <property type="match status" value="1"/>
</dbReference>
<dbReference type="GO" id="GO:0016740">
    <property type="term" value="F:transferase activity"/>
    <property type="evidence" value="ECO:0007669"/>
    <property type="project" value="UniProtKB-ARBA"/>
</dbReference>
<evidence type="ECO:0000313" key="3">
    <source>
        <dbReference type="EMBL" id="SCY06630.1"/>
    </source>
</evidence>
<dbReference type="Proteomes" id="UP000183047">
    <property type="component" value="Unassembled WGS sequence"/>
</dbReference>
<evidence type="ECO:0000259" key="2">
    <source>
        <dbReference type="PROSITE" id="PS51733"/>
    </source>
</evidence>
<dbReference type="PROSITE" id="PS51733">
    <property type="entry name" value="BPL_LPL_CATALYTIC"/>
    <property type="match status" value="1"/>
</dbReference>
<reference evidence="4" key="1">
    <citation type="submission" date="2016-10" db="EMBL/GenBank/DDBJ databases">
        <authorList>
            <person name="Varghese N."/>
            <person name="Submissions S."/>
        </authorList>
    </citation>
    <scope>NUCLEOTIDE SEQUENCE [LARGE SCALE GENOMIC DNA]</scope>
    <source>
        <strain evidence="4">XBD2006</strain>
    </source>
</reference>
<dbReference type="AlphaFoldDB" id="A0A1G5CWQ9"/>
<evidence type="ECO:0000256" key="1">
    <source>
        <dbReference type="ARBA" id="ARBA00022598"/>
    </source>
</evidence>
<dbReference type="InterPro" id="IPR013196">
    <property type="entry name" value="HTH_11"/>
</dbReference>
<dbReference type="PANTHER" id="PTHR12835">
    <property type="entry name" value="BIOTIN PROTEIN LIGASE"/>
    <property type="match status" value="1"/>
</dbReference>
<dbReference type="InterPro" id="IPR004408">
    <property type="entry name" value="Biotin_CoA_COase_ligase"/>
</dbReference>
<evidence type="ECO:0000313" key="4">
    <source>
        <dbReference type="Proteomes" id="UP000183047"/>
    </source>
</evidence>
<dbReference type="Gene3D" id="1.10.10.10">
    <property type="entry name" value="Winged helix-like DNA-binding domain superfamily/Winged helix DNA-binding domain"/>
    <property type="match status" value="1"/>
</dbReference>
<dbReference type="EMBL" id="FMUR01000007">
    <property type="protein sequence ID" value="SCY06630.1"/>
    <property type="molecule type" value="Genomic_DNA"/>
</dbReference>
<dbReference type="InterPro" id="IPR045864">
    <property type="entry name" value="aa-tRNA-synth_II/BPL/LPL"/>
</dbReference>
<gene>
    <name evidence="3" type="ORF">SAMN02910451_01258</name>
</gene>
<organism evidence="3 4">
    <name type="scientific">Butyrivibrio hungatei</name>
    <dbReference type="NCBI Taxonomy" id="185008"/>
    <lineage>
        <taxon>Bacteria</taxon>
        <taxon>Bacillati</taxon>
        <taxon>Bacillota</taxon>
        <taxon>Clostridia</taxon>
        <taxon>Lachnospirales</taxon>
        <taxon>Lachnospiraceae</taxon>
        <taxon>Butyrivibrio</taxon>
    </lineage>
</organism>
<feature type="domain" description="BPL/LPL catalytic" evidence="2">
    <location>
        <begin position="86"/>
        <end position="279"/>
    </location>
</feature>
<dbReference type="Pfam" id="PF08279">
    <property type="entry name" value="HTH_11"/>
    <property type="match status" value="1"/>
</dbReference>
<dbReference type="RefSeq" id="WP_074461929.1">
    <property type="nucleotide sequence ID" value="NZ_FMUR01000007.1"/>
</dbReference>
<dbReference type="InterPro" id="IPR004143">
    <property type="entry name" value="BPL_LPL_catalytic"/>
</dbReference>
<dbReference type="GO" id="GO:0004077">
    <property type="term" value="F:biotin--[biotin carboxyl-carrier protein] ligase activity"/>
    <property type="evidence" value="ECO:0007669"/>
    <property type="project" value="InterPro"/>
</dbReference>
<dbReference type="InterPro" id="IPR036390">
    <property type="entry name" value="WH_DNA-bd_sf"/>
</dbReference>
<dbReference type="OrthoDB" id="9807064at2"/>
<proteinExistence type="predicted"/>
<dbReference type="SUPFAM" id="SSF55681">
    <property type="entry name" value="Class II aaRS and biotin synthetases"/>
    <property type="match status" value="1"/>
</dbReference>
<dbReference type="NCBIfam" id="TIGR00121">
    <property type="entry name" value="birA_ligase"/>
    <property type="match status" value="1"/>
</dbReference>
<accession>A0A1G5CWQ9</accession>
<name>A0A1G5CWQ9_9FIRM</name>
<protein>
    <submittedName>
        <fullName evidence="3">BirA family transcriptional regulator, biotin operon repressor / biotin-[acetyl-CoA-carboxylase] ligase</fullName>
    </submittedName>
</protein>